<protein>
    <submittedName>
        <fullName evidence="2">Uncharacterized protein</fullName>
    </submittedName>
</protein>
<feature type="signal peptide" evidence="1">
    <location>
        <begin position="1"/>
        <end position="15"/>
    </location>
</feature>
<comment type="caution">
    <text evidence="2">The sequence shown here is derived from an EMBL/GenBank/DDBJ whole genome shotgun (WGS) entry which is preliminary data.</text>
</comment>
<evidence type="ECO:0000256" key="1">
    <source>
        <dbReference type="SAM" id="SignalP"/>
    </source>
</evidence>
<name>A0A9P5N563_9AGAM</name>
<dbReference type="EMBL" id="WHVB01000001">
    <property type="protein sequence ID" value="KAF8486895.1"/>
    <property type="molecule type" value="Genomic_DNA"/>
</dbReference>
<evidence type="ECO:0000313" key="2">
    <source>
        <dbReference type="EMBL" id="KAF8486895.1"/>
    </source>
</evidence>
<dbReference type="Proteomes" id="UP000759537">
    <property type="component" value="Unassembled WGS sequence"/>
</dbReference>
<reference evidence="2" key="2">
    <citation type="journal article" date="2020" name="Nat. Commun.">
        <title>Large-scale genome sequencing of mycorrhizal fungi provides insights into the early evolution of symbiotic traits.</title>
        <authorList>
            <person name="Miyauchi S."/>
            <person name="Kiss E."/>
            <person name="Kuo A."/>
            <person name="Drula E."/>
            <person name="Kohler A."/>
            <person name="Sanchez-Garcia M."/>
            <person name="Morin E."/>
            <person name="Andreopoulos B."/>
            <person name="Barry K.W."/>
            <person name="Bonito G."/>
            <person name="Buee M."/>
            <person name="Carver A."/>
            <person name="Chen C."/>
            <person name="Cichocki N."/>
            <person name="Clum A."/>
            <person name="Culley D."/>
            <person name="Crous P.W."/>
            <person name="Fauchery L."/>
            <person name="Girlanda M."/>
            <person name="Hayes R.D."/>
            <person name="Keri Z."/>
            <person name="LaButti K."/>
            <person name="Lipzen A."/>
            <person name="Lombard V."/>
            <person name="Magnuson J."/>
            <person name="Maillard F."/>
            <person name="Murat C."/>
            <person name="Nolan M."/>
            <person name="Ohm R.A."/>
            <person name="Pangilinan J."/>
            <person name="Pereira M.F."/>
            <person name="Perotto S."/>
            <person name="Peter M."/>
            <person name="Pfister S."/>
            <person name="Riley R."/>
            <person name="Sitrit Y."/>
            <person name="Stielow J.B."/>
            <person name="Szollosi G."/>
            <person name="Zifcakova L."/>
            <person name="Stursova M."/>
            <person name="Spatafora J.W."/>
            <person name="Tedersoo L."/>
            <person name="Vaario L.M."/>
            <person name="Yamada A."/>
            <person name="Yan M."/>
            <person name="Wang P."/>
            <person name="Xu J."/>
            <person name="Bruns T."/>
            <person name="Baldrian P."/>
            <person name="Vilgalys R."/>
            <person name="Dunand C."/>
            <person name="Henrissat B."/>
            <person name="Grigoriev I.V."/>
            <person name="Hibbett D."/>
            <person name="Nagy L.G."/>
            <person name="Martin F.M."/>
        </authorList>
    </citation>
    <scope>NUCLEOTIDE SEQUENCE</scope>
    <source>
        <strain evidence="2">Prilba</strain>
    </source>
</reference>
<organism evidence="2 3">
    <name type="scientific">Russula ochroleuca</name>
    <dbReference type="NCBI Taxonomy" id="152965"/>
    <lineage>
        <taxon>Eukaryota</taxon>
        <taxon>Fungi</taxon>
        <taxon>Dikarya</taxon>
        <taxon>Basidiomycota</taxon>
        <taxon>Agaricomycotina</taxon>
        <taxon>Agaricomycetes</taxon>
        <taxon>Russulales</taxon>
        <taxon>Russulaceae</taxon>
        <taxon>Russula</taxon>
    </lineage>
</organism>
<dbReference type="AlphaFoldDB" id="A0A9P5N563"/>
<feature type="chain" id="PRO_5040381375" evidence="1">
    <location>
        <begin position="16"/>
        <end position="558"/>
    </location>
</feature>
<gene>
    <name evidence="2" type="ORF">DFH94DRAFT_677970</name>
</gene>
<reference evidence="2" key="1">
    <citation type="submission" date="2019-10" db="EMBL/GenBank/DDBJ databases">
        <authorList>
            <consortium name="DOE Joint Genome Institute"/>
            <person name="Kuo A."/>
            <person name="Miyauchi S."/>
            <person name="Kiss E."/>
            <person name="Drula E."/>
            <person name="Kohler A."/>
            <person name="Sanchez-Garcia M."/>
            <person name="Andreopoulos B."/>
            <person name="Barry K.W."/>
            <person name="Bonito G."/>
            <person name="Buee M."/>
            <person name="Carver A."/>
            <person name="Chen C."/>
            <person name="Cichocki N."/>
            <person name="Clum A."/>
            <person name="Culley D."/>
            <person name="Crous P.W."/>
            <person name="Fauchery L."/>
            <person name="Girlanda M."/>
            <person name="Hayes R."/>
            <person name="Keri Z."/>
            <person name="LaButti K."/>
            <person name="Lipzen A."/>
            <person name="Lombard V."/>
            <person name="Magnuson J."/>
            <person name="Maillard F."/>
            <person name="Morin E."/>
            <person name="Murat C."/>
            <person name="Nolan M."/>
            <person name="Ohm R."/>
            <person name="Pangilinan J."/>
            <person name="Pereira M."/>
            <person name="Perotto S."/>
            <person name="Peter M."/>
            <person name="Riley R."/>
            <person name="Sitrit Y."/>
            <person name="Stielow B."/>
            <person name="Szollosi G."/>
            <person name="Zifcakova L."/>
            <person name="Stursova M."/>
            <person name="Spatafora J.W."/>
            <person name="Tedersoo L."/>
            <person name="Vaario L.-M."/>
            <person name="Yamada A."/>
            <person name="Yan M."/>
            <person name="Wang P."/>
            <person name="Xu J."/>
            <person name="Bruns T."/>
            <person name="Baldrian P."/>
            <person name="Vilgalys R."/>
            <person name="Henrissat B."/>
            <person name="Grigoriev I.V."/>
            <person name="Hibbett D."/>
            <person name="Nagy L.G."/>
            <person name="Martin F.M."/>
        </authorList>
    </citation>
    <scope>NUCLEOTIDE SEQUENCE</scope>
    <source>
        <strain evidence="2">Prilba</strain>
    </source>
</reference>
<keyword evidence="1" id="KW-0732">Signal</keyword>
<accession>A0A9P5N563</accession>
<evidence type="ECO:0000313" key="3">
    <source>
        <dbReference type="Proteomes" id="UP000759537"/>
    </source>
</evidence>
<dbReference type="InterPro" id="IPR017853">
    <property type="entry name" value="GH"/>
</dbReference>
<dbReference type="SUPFAM" id="SSF51445">
    <property type="entry name" value="(Trans)glycosidases"/>
    <property type="match status" value="1"/>
</dbReference>
<keyword evidence="3" id="KW-1185">Reference proteome</keyword>
<dbReference type="OrthoDB" id="2338662at2759"/>
<sequence>MLLSLWVSFLPLVFAQTWCGKVYEQGTPVVPPVGQFPLPVATSPQLALRCNPAQIPFLPDDLNTPSSVILVDALVRNRAITGAQPLNTMSQDSELQVTVSLDGETLTTGNVYLNGSAALPFSLSRISPRMAPYTLACTAVTLSSPKQTFTSIPTNLTYLPPPPEYIGSVTKRDLKTGGLLAKRAHIQEPYQLIFPVGFFTNFEGYLEDNDTSLEVLKSQGFNVVHPLPPFDNLTTFNHMVDKMEELGLWLMYEMPGGYMNLTSVTEHVKQLRNRTNLLLYYTADEPDGSEQPPSGPASTTTHINSLDPYRPSSIVLNCQDYFFSDYAAGTPVLMQDAYPIGINATYSVVWNTSCTRDQGDCGCDNCVGDFEDIRNRVYDFTMRLEVLGWERSTAVWTVPQAFGGPGSRYWSRIPTGAEFLVEMIVAINAGARGSVAWNDPTTPDIKANASALALALPDLTPFLLSSPLSQPPVHYTHVITPHRLEFGLWASADGKTLVMGSNLNRFAANVTLSEIFSAANHRFPASGGSPHMVLDGGGRITGSQIIFGSVQSGAWIFG</sequence>
<proteinExistence type="predicted"/>